<dbReference type="InterPro" id="IPR008929">
    <property type="entry name" value="Chondroitin_lyas"/>
</dbReference>
<organism evidence="3 4">
    <name type="scientific">Mycoplasmopsis alligatoris A21JP2</name>
    <dbReference type="NCBI Taxonomy" id="747682"/>
    <lineage>
        <taxon>Bacteria</taxon>
        <taxon>Bacillati</taxon>
        <taxon>Mycoplasmatota</taxon>
        <taxon>Mycoplasmoidales</taxon>
        <taxon>Metamycoplasmataceae</taxon>
        <taxon>Mycoplasmopsis</taxon>
    </lineage>
</organism>
<dbReference type="AlphaFoldDB" id="D4XVD9"/>
<evidence type="ECO:0000256" key="2">
    <source>
        <dbReference type="SAM" id="SignalP"/>
    </source>
</evidence>
<evidence type="ECO:0000313" key="3">
    <source>
        <dbReference type="EMBL" id="EFF41664.1"/>
    </source>
</evidence>
<evidence type="ECO:0000313" key="4">
    <source>
        <dbReference type="Proteomes" id="UP000004757"/>
    </source>
</evidence>
<dbReference type="EMBL" id="ADNC01000007">
    <property type="protein sequence ID" value="EFF41664.1"/>
    <property type="molecule type" value="Genomic_DNA"/>
</dbReference>
<name>D4XVD9_9BACT</name>
<keyword evidence="4" id="KW-1185">Reference proteome</keyword>
<keyword evidence="2" id="KW-0732">Signal</keyword>
<sequence>MKLKKLILITSVLGITSVASTIAISCNITTENNELSKEINKITNSENTNKEISELKDKKVSDYFKNVTISNDKYKNAKEWIDSLNKALENKSDTQLTFNRSKEEDQVDIQFYANSSSKMKDIINVEFIKNANNEFSLALFYNLRATIDQTEKNKINLTIGMYNSFSQENKITEMTVSYSFMEKVNTENSLNNYEKISPVLKVISSYLEQTSTHKNEEKIKNLYNELEKAKQEAQKVINEKINDLTKIETVIKNLNDKKITLENALKTDKTMITTSPELKEYEKITPVLKAVTDLLEANKSSKEKEKIKAHYNALDTSKTKAQEAINKKLNDKVKVQEIIKELNDKKLALENALKVDKPTITTNTEANKETKEYEKITPILSGIKTYLTENDSLKNVAEIKPLFDKLSVSVKKAEKAVTDKIKDPTQVQAIIKELNDNKKLLEVEINKHNFKGLITLIKNIESNYAEYQKDESIPKIKKLIDELKSLIQSAKEFINLNKFSEEVKALHIKNINNKKLELDKNINGLEKELDNLLNKINEKIVAERTNFNVMPNSANATDFKIKNEHKLEGSTLKLSLHPNNAFGRLSLSGEIKYGKLNKKITEFLTKDKYSRNNYLEATFEKNMLGDLYNIKNTTWNSLSKEMKDIELFKTKLDLLLAHNYAQDEIFIKNNNVILFAAAFNWTEKKDADIKQIIKEIKSVVDDTKKSKLEYFQEYKRWNSIRKFIRIFSYANNNKTGMSDNSLKYYREDKTKQSTLKFFTDLINNYFNDKTELDKGKWALFEFYGPFKILEIFNLLEKQLTEDDKNKTFNALNKFVASVAKYSKNTGNLKDTYLNKPIYLQYTFIVKNYVSLYTQNIEQAIIDATDYSLLLENFDTEKLFDLKNTKELEKDLEKYRQFTNFFIDLSKIENLSDFGVYKKVNLEKISSWVATKFLEGVTMTTLNQNNGQEKMLHIGLLNRFLQLNPKYSKVFQDSIKSKIIINHKENEFTNLSKIKWDFIKNDWKTFFNK</sequence>
<dbReference type="Gene3D" id="1.50.10.100">
    <property type="entry name" value="Chondroitin AC/alginate lyase"/>
    <property type="match status" value="1"/>
</dbReference>
<comment type="caution">
    <text evidence="3">The sequence shown here is derived from an EMBL/GenBank/DDBJ whole genome shotgun (WGS) entry which is preliminary data.</text>
</comment>
<dbReference type="Proteomes" id="UP000004757">
    <property type="component" value="Unassembled WGS sequence"/>
</dbReference>
<dbReference type="OrthoDB" id="9787585at2"/>
<feature type="coiled-coil region" evidence="1">
    <location>
        <begin position="476"/>
        <end position="542"/>
    </location>
</feature>
<feature type="chain" id="PRO_5003067787" description="Lipoprotein" evidence="2">
    <location>
        <begin position="24"/>
        <end position="1008"/>
    </location>
</feature>
<keyword evidence="1" id="KW-0175">Coiled coil</keyword>
<accession>D4XVD9</accession>
<protein>
    <recommendedName>
        <fullName evidence="5">Lipoprotein</fullName>
    </recommendedName>
</protein>
<proteinExistence type="predicted"/>
<evidence type="ECO:0000256" key="1">
    <source>
        <dbReference type="SAM" id="Coils"/>
    </source>
</evidence>
<feature type="signal peptide" evidence="2">
    <location>
        <begin position="1"/>
        <end position="23"/>
    </location>
</feature>
<feature type="coiled-coil region" evidence="1">
    <location>
        <begin position="325"/>
        <end position="352"/>
    </location>
</feature>
<dbReference type="PROSITE" id="PS51257">
    <property type="entry name" value="PROKAR_LIPOPROTEIN"/>
    <property type="match status" value="1"/>
</dbReference>
<reference evidence="3 4" key="1">
    <citation type="submission" date="2010-03" db="EMBL/GenBank/DDBJ databases">
        <authorList>
            <person name="Glass J.I."/>
            <person name="Benders G.A."/>
            <person name="Durkin A.S."/>
            <person name="Farmerie W.G."/>
            <person name="Hlavinka K."/>
            <person name="Hostetler J."/>
            <person name="Jackson J."/>
            <person name="May M.A."/>
            <person name="Miller R.H."/>
            <person name="Paralanov V."/>
            <person name="Radune D."/>
            <person name="Szczypinski B."/>
            <person name="Brown D.R."/>
        </authorList>
    </citation>
    <scope>NUCLEOTIDE SEQUENCE [LARGE SCALE GENOMIC DNA]</scope>
    <source>
        <strain evidence="3 4">A21JP2</strain>
    </source>
</reference>
<gene>
    <name evidence="3" type="ORF">MALL_0643</name>
</gene>
<dbReference type="RefSeq" id="WP_005683367.1">
    <property type="nucleotide sequence ID" value="NZ_ADNC01000007.1"/>
</dbReference>
<evidence type="ECO:0008006" key="5">
    <source>
        <dbReference type="Google" id="ProtNLM"/>
    </source>
</evidence>
<feature type="coiled-coil region" evidence="1">
    <location>
        <begin position="212"/>
        <end position="264"/>
    </location>
</feature>